<dbReference type="AlphaFoldDB" id="A0A1G7BQF3"/>
<organism evidence="1 2">
    <name type="scientific">Riemerella columbipharyngis</name>
    <dbReference type="NCBI Taxonomy" id="1071918"/>
    <lineage>
        <taxon>Bacteria</taxon>
        <taxon>Pseudomonadati</taxon>
        <taxon>Bacteroidota</taxon>
        <taxon>Flavobacteriia</taxon>
        <taxon>Flavobacteriales</taxon>
        <taxon>Weeksellaceae</taxon>
        <taxon>Riemerella</taxon>
    </lineage>
</organism>
<keyword evidence="2" id="KW-1185">Reference proteome</keyword>
<dbReference type="STRING" id="1071918.SAMN05421544_10679"/>
<protein>
    <submittedName>
        <fullName evidence="1">Uncharacterized protein</fullName>
    </submittedName>
</protein>
<gene>
    <name evidence="1" type="ORF">SAMN05421544_10679</name>
</gene>
<dbReference type="Proteomes" id="UP000198517">
    <property type="component" value="Unassembled WGS sequence"/>
</dbReference>
<reference evidence="1 2" key="1">
    <citation type="submission" date="2016-10" db="EMBL/GenBank/DDBJ databases">
        <authorList>
            <person name="de Groot N.N."/>
        </authorList>
    </citation>
    <scope>NUCLEOTIDE SEQUENCE [LARGE SCALE GENOMIC DNA]</scope>
    <source>
        <strain evidence="1 2">DSM 24015</strain>
    </source>
</reference>
<accession>A0A1G7BQF3</accession>
<dbReference type="OrthoDB" id="6636741at2"/>
<dbReference type="EMBL" id="FNAS01000006">
    <property type="protein sequence ID" value="SDE29172.1"/>
    <property type="molecule type" value="Genomic_DNA"/>
</dbReference>
<dbReference type="RefSeq" id="WP_092736354.1">
    <property type="nucleotide sequence ID" value="NZ_FNAS01000006.1"/>
</dbReference>
<evidence type="ECO:0000313" key="1">
    <source>
        <dbReference type="EMBL" id="SDE29172.1"/>
    </source>
</evidence>
<sequence length="155" mass="17963">MKKYRVSIFDKVKVIGKDKSLPRSVVESFMDNYYYTAETLENIKVFRRFGEQGKNQAKLFGNYTSTEALLSREELAILTKWNTMQFEAEIVIEKGAKLNLGKVAPYGKYSGGADQVLLPRKYPEKWIKSIKDLKTKKTYSLEEFKTLFPNLIRAN</sequence>
<evidence type="ECO:0000313" key="2">
    <source>
        <dbReference type="Proteomes" id="UP000198517"/>
    </source>
</evidence>
<proteinExistence type="predicted"/>
<name>A0A1G7BQF3_9FLAO</name>